<dbReference type="EnsemblPlants" id="AET03194">
    <property type="protein sequence ID" value="AET03194"/>
    <property type="gene ID" value="MTR_8g065980"/>
</dbReference>
<reference evidence="2 4" key="1">
    <citation type="journal article" date="2011" name="Nature">
        <title>The Medicago genome provides insight into the evolution of rhizobial symbioses.</title>
        <authorList>
            <person name="Young N.D."/>
            <person name="Debelle F."/>
            <person name="Oldroyd G.E."/>
            <person name="Geurts R."/>
            <person name="Cannon S.B."/>
            <person name="Udvardi M.K."/>
            <person name="Benedito V.A."/>
            <person name="Mayer K.F."/>
            <person name="Gouzy J."/>
            <person name="Schoof H."/>
            <person name="Van de Peer Y."/>
            <person name="Proost S."/>
            <person name="Cook D.R."/>
            <person name="Meyers B.C."/>
            <person name="Spannagl M."/>
            <person name="Cheung F."/>
            <person name="De Mita S."/>
            <person name="Krishnakumar V."/>
            <person name="Gundlach H."/>
            <person name="Zhou S."/>
            <person name="Mudge J."/>
            <person name="Bharti A.K."/>
            <person name="Murray J.D."/>
            <person name="Naoumkina M.A."/>
            <person name="Rosen B."/>
            <person name="Silverstein K.A."/>
            <person name="Tang H."/>
            <person name="Rombauts S."/>
            <person name="Zhao P.X."/>
            <person name="Zhou P."/>
            <person name="Barbe V."/>
            <person name="Bardou P."/>
            <person name="Bechner M."/>
            <person name="Bellec A."/>
            <person name="Berger A."/>
            <person name="Berges H."/>
            <person name="Bidwell S."/>
            <person name="Bisseling T."/>
            <person name="Choisne N."/>
            <person name="Couloux A."/>
            <person name="Denny R."/>
            <person name="Deshpande S."/>
            <person name="Dai X."/>
            <person name="Doyle J.J."/>
            <person name="Dudez A.M."/>
            <person name="Farmer A.D."/>
            <person name="Fouteau S."/>
            <person name="Franken C."/>
            <person name="Gibelin C."/>
            <person name="Gish J."/>
            <person name="Goldstein S."/>
            <person name="Gonzalez A.J."/>
            <person name="Green P.J."/>
            <person name="Hallab A."/>
            <person name="Hartog M."/>
            <person name="Hua A."/>
            <person name="Humphray S.J."/>
            <person name="Jeong D.H."/>
            <person name="Jing Y."/>
            <person name="Jocker A."/>
            <person name="Kenton S.M."/>
            <person name="Kim D.J."/>
            <person name="Klee K."/>
            <person name="Lai H."/>
            <person name="Lang C."/>
            <person name="Lin S."/>
            <person name="Macmil S.L."/>
            <person name="Magdelenat G."/>
            <person name="Matthews L."/>
            <person name="McCorrison J."/>
            <person name="Monaghan E.L."/>
            <person name="Mun J.H."/>
            <person name="Najar F.Z."/>
            <person name="Nicholson C."/>
            <person name="Noirot C."/>
            <person name="O'Bleness M."/>
            <person name="Paule C.R."/>
            <person name="Poulain J."/>
            <person name="Prion F."/>
            <person name="Qin B."/>
            <person name="Qu C."/>
            <person name="Retzel E.F."/>
            <person name="Riddle C."/>
            <person name="Sallet E."/>
            <person name="Samain S."/>
            <person name="Samson N."/>
            <person name="Sanders I."/>
            <person name="Saurat O."/>
            <person name="Scarpelli C."/>
            <person name="Schiex T."/>
            <person name="Segurens B."/>
            <person name="Severin A.J."/>
            <person name="Sherrier D.J."/>
            <person name="Shi R."/>
            <person name="Sims S."/>
            <person name="Singer S.R."/>
            <person name="Sinharoy S."/>
            <person name="Sterck L."/>
            <person name="Viollet A."/>
            <person name="Wang B.B."/>
            <person name="Wang K."/>
            <person name="Wang M."/>
            <person name="Wang X."/>
            <person name="Warfsmann J."/>
            <person name="Weissenbach J."/>
            <person name="White D.D."/>
            <person name="White J.D."/>
            <person name="Wiley G.B."/>
            <person name="Wincker P."/>
            <person name="Xing Y."/>
            <person name="Yang L."/>
            <person name="Yao Z."/>
            <person name="Ying F."/>
            <person name="Zhai J."/>
            <person name="Zhou L."/>
            <person name="Zuber A."/>
            <person name="Denarie J."/>
            <person name="Dixon R.A."/>
            <person name="May G.D."/>
            <person name="Schwartz D.C."/>
            <person name="Rogers J."/>
            <person name="Quetier F."/>
            <person name="Town C.D."/>
            <person name="Roe B.A."/>
        </authorList>
    </citation>
    <scope>NUCLEOTIDE SEQUENCE [LARGE SCALE GENOMIC DNA]</scope>
    <source>
        <strain evidence="2">A17</strain>
        <strain evidence="3 4">cv. Jemalong A17</strain>
    </source>
</reference>
<dbReference type="PaxDb" id="3880-AET03194"/>
<gene>
    <name evidence="2" type="ordered locus">MTR_8g065980</name>
</gene>
<dbReference type="Pfam" id="PF26130">
    <property type="entry name" value="PB1-like"/>
    <property type="match status" value="1"/>
</dbReference>
<dbReference type="InterPro" id="IPR058594">
    <property type="entry name" value="PB1-like_dom_pln"/>
</dbReference>
<keyword evidence="4" id="KW-1185">Reference proteome</keyword>
<evidence type="ECO:0000313" key="2">
    <source>
        <dbReference type="EMBL" id="AET03194.1"/>
    </source>
</evidence>
<dbReference type="Proteomes" id="UP000002051">
    <property type="component" value="Chromosome 8"/>
</dbReference>
<evidence type="ECO:0000313" key="3">
    <source>
        <dbReference type="EnsemblPlants" id="AET03194"/>
    </source>
</evidence>
<accession>G7LG80</accession>
<dbReference type="HOGENOM" id="CLU_066100_0_0_1"/>
<protein>
    <recommendedName>
        <fullName evidence="1">PB1-like domain-containing protein</fullName>
    </recommendedName>
</protein>
<reference evidence="3" key="3">
    <citation type="submission" date="2015-04" db="UniProtKB">
        <authorList>
            <consortium name="EnsemblPlants"/>
        </authorList>
    </citation>
    <scope>IDENTIFICATION</scope>
    <source>
        <strain evidence="3">cv. Jemalong A17</strain>
    </source>
</reference>
<evidence type="ECO:0000259" key="1">
    <source>
        <dbReference type="Pfam" id="PF26130"/>
    </source>
</evidence>
<dbReference type="eggNOG" id="ENOG502S7TI">
    <property type="taxonomic scope" value="Eukaryota"/>
</dbReference>
<feature type="domain" description="PB1-like" evidence="1">
    <location>
        <begin position="1"/>
        <end position="108"/>
    </location>
</feature>
<name>G7LG80_MEDTR</name>
<reference evidence="2 4" key="2">
    <citation type="journal article" date="2014" name="BMC Genomics">
        <title>An improved genome release (version Mt4.0) for the model legume Medicago truncatula.</title>
        <authorList>
            <person name="Tang H."/>
            <person name="Krishnakumar V."/>
            <person name="Bidwell S."/>
            <person name="Rosen B."/>
            <person name="Chan A."/>
            <person name="Zhou S."/>
            <person name="Gentzbittel L."/>
            <person name="Childs K.L."/>
            <person name="Yandell M."/>
            <person name="Gundlach H."/>
            <person name="Mayer K.F."/>
            <person name="Schwartz D.C."/>
            <person name="Town C.D."/>
        </authorList>
    </citation>
    <scope>GENOME REANNOTATION</scope>
    <source>
        <strain evidence="3 4">cv. Jemalong A17</strain>
    </source>
</reference>
<evidence type="ECO:0000313" key="4">
    <source>
        <dbReference type="Proteomes" id="UP000002051"/>
    </source>
</evidence>
<dbReference type="EMBL" id="CM001224">
    <property type="protein sequence ID" value="AET03194.1"/>
    <property type="molecule type" value="Genomic_DNA"/>
</dbReference>
<dbReference type="AlphaFoldDB" id="G7LG80"/>
<sequence length="264" mass="30143">MEDPITVILHHGGFLERDEYRRLQYVDGEFCVWKKMDADELCLWDIEKMAKRCRGYFKVSKLWYWKPYKGAEDDINICLTPLTTDKDLCDMVQVARVNGNEVEVYAQHVVDTEEVEIVPLTSEEREELERVMEESLKSMGKGGSTTEDEPVNIMEVDILSAEERNVVDCLVASVQNRVYNQEENVNGTQGMEKMACDTQGNDEDSVGATDNVGAIEEVNVGVAQESEEVNVVDNEDVNITQETQPEETLTRILTYDIMQMFVFL</sequence>
<organism evidence="2 4">
    <name type="scientific">Medicago truncatula</name>
    <name type="common">Barrel medic</name>
    <name type="synonym">Medicago tribuloides</name>
    <dbReference type="NCBI Taxonomy" id="3880"/>
    <lineage>
        <taxon>Eukaryota</taxon>
        <taxon>Viridiplantae</taxon>
        <taxon>Streptophyta</taxon>
        <taxon>Embryophyta</taxon>
        <taxon>Tracheophyta</taxon>
        <taxon>Spermatophyta</taxon>
        <taxon>Magnoliopsida</taxon>
        <taxon>eudicotyledons</taxon>
        <taxon>Gunneridae</taxon>
        <taxon>Pentapetalae</taxon>
        <taxon>rosids</taxon>
        <taxon>fabids</taxon>
        <taxon>Fabales</taxon>
        <taxon>Fabaceae</taxon>
        <taxon>Papilionoideae</taxon>
        <taxon>50 kb inversion clade</taxon>
        <taxon>NPAAA clade</taxon>
        <taxon>Hologalegina</taxon>
        <taxon>IRL clade</taxon>
        <taxon>Trifolieae</taxon>
        <taxon>Medicago</taxon>
    </lineage>
</organism>
<proteinExistence type="predicted"/>